<protein>
    <submittedName>
        <fullName evidence="2">Uncharacterized protein</fullName>
    </submittedName>
</protein>
<organism evidence="2 3">
    <name type="scientific">Portunus trituberculatus</name>
    <name type="common">Swimming crab</name>
    <name type="synonym">Neptunus trituberculatus</name>
    <dbReference type="NCBI Taxonomy" id="210409"/>
    <lineage>
        <taxon>Eukaryota</taxon>
        <taxon>Metazoa</taxon>
        <taxon>Ecdysozoa</taxon>
        <taxon>Arthropoda</taxon>
        <taxon>Crustacea</taxon>
        <taxon>Multicrustacea</taxon>
        <taxon>Malacostraca</taxon>
        <taxon>Eumalacostraca</taxon>
        <taxon>Eucarida</taxon>
        <taxon>Decapoda</taxon>
        <taxon>Pleocyemata</taxon>
        <taxon>Brachyura</taxon>
        <taxon>Eubrachyura</taxon>
        <taxon>Portunoidea</taxon>
        <taxon>Portunidae</taxon>
        <taxon>Portuninae</taxon>
        <taxon>Portunus</taxon>
    </lineage>
</organism>
<dbReference type="EMBL" id="VSRR010147491">
    <property type="protein sequence ID" value="MPD05739.1"/>
    <property type="molecule type" value="Genomic_DNA"/>
</dbReference>
<reference evidence="2 3" key="1">
    <citation type="submission" date="2019-05" db="EMBL/GenBank/DDBJ databases">
        <title>Another draft genome of Portunus trituberculatus and its Hox gene families provides insights of decapod evolution.</title>
        <authorList>
            <person name="Jeong J.-H."/>
            <person name="Song I."/>
            <person name="Kim S."/>
            <person name="Choi T."/>
            <person name="Kim D."/>
            <person name="Ryu S."/>
            <person name="Kim W."/>
        </authorList>
    </citation>
    <scope>NUCLEOTIDE SEQUENCE [LARGE SCALE GENOMIC DNA]</scope>
    <source>
        <tissue evidence="2">Muscle</tissue>
    </source>
</reference>
<dbReference type="Proteomes" id="UP000324222">
    <property type="component" value="Unassembled WGS sequence"/>
</dbReference>
<keyword evidence="3" id="KW-1185">Reference proteome</keyword>
<comment type="caution">
    <text evidence="2">The sequence shown here is derived from an EMBL/GenBank/DDBJ whole genome shotgun (WGS) entry which is preliminary data.</text>
</comment>
<evidence type="ECO:0000313" key="2">
    <source>
        <dbReference type="EMBL" id="MPD05739.1"/>
    </source>
</evidence>
<sequence length="112" mass="12317">MVCVCEAKLKNKNSLSESTITTATTAATRTARRRNKAGTVLRPPPAARSHSVGDHRTHTTRHYSLPTPSGTYTQAFTVYTSTSIPSTQVPLIAIRYTCHSPHQGNEPMLFNY</sequence>
<evidence type="ECO:0000313" key="3">
    <source>
        <dbReference type="Proteomes" id="UP000324222"/>
    </source>
</evidence>
<proteinExistence type="predicted"/>
<accession>A0A5B7KKK8</accession>
<feature type="region of interest" description="Disordered" evidence="1">
    <location>
        <begin position="24"/>
        <end position="67"/>
    </location>
</feature>
<gene>
    <name evidence="2" type="ORF">E2C01_101499</name>
</gene>
<evidence type="ECO:0000256" key="1">
    <source>
        <dbReference type="SAM" id="MobiDB-lite"/>
    </source>
</evidence>
<name>A0A5B7KKK8_PORTR</name>
<dbReference type="AlphaFoldDB" id="A0A5B7KKK8"/>